<dbReference type="SUPFAM" id="SSF46785">
    <property type="entry name" value="Winged helix' DNA-binding domain"/>
    <property type="match status" value="1"/>
</dbReference>
<dbReference type="InterPro" id="IPR023187">
    <property type="entry name" value="Tscrpt_reg_MarR-type_CS"/>
</dbReference>
<dbReference type="PANTHER" id="PTHR42756:SF1">
    <property type="entry name" value="TRANSCRIPTIONAL REPRESSOR OF EMRAB OPERON"/>
    <property type="match status" value="1"/>
</dbReference>
<dbReference type="SMART" id="SM00347">
    <property type="entry name" value="HTH_MARR"/>
    <property type="match status" value="1"/>
</dbReference>
<dbReference type="PRINTS" id="PR00598">
    <property type="entry name" value="HTHMARR"/>
</dbReference>
<dbReference type="InterPro" id="IPR000835">
    <property type="entry name" value="HTH_MarR-typ"/>
</dbReference>
<keyword evidence="6" id="KW-1185">Reference proteome</keyword>
<dbReference type="Pfam" id="PF01047">
    <property type="entry name" value="MarR"/>
    <property type="match status" value="1"/>
</dbReference>
<dbReference type="InterPro" id="IPR036390">
    <property type="entry name" value="WH_DNA-bd_sf"/>
</dbReference>
<feature type="domain" description="HTH marR-type" evidence="4">
    <location>
        <begin position="1"/>
        <end position="138"/>
    </location>
</feature>
<evidence type="ECO:0000256" key="1">
    <source>
        <dbReference type="ARBA" id="ARBA00023015"/>
    </source>
</evidence>
<dbReference type="PANTHER" id="PTHR42756">
    <property type="entry name" value="TRANSCRIPTIONAL REGULATOR, MARR"/>
    <property type="match status" value="1"/>
</dbReference>
<evidence type="ECO:0000259" key="4">
    <source>
        <dbReference type="PROSITE" id="PS50995"/>
    </source>
</evidence>
<dbReference type="PROSITE" id="PS50995">
    <property type="entry name" value="HTH_MARR_2"/>
    <property type="match status" value="1"/>
</dbReference>
<dbReference type="Gene3D" id="1.10.10.10">
    <property type="entry name" value="Winged helix-like DNA-binding domain superfamily/Winged helix DNA-binding domain"/>
    <property type="match status" value="1"/>
</dbReference>
<evidence type="ECO:0000256" key="3">
    <source>
        <dbReference type="ARBA" id="ARBA00023163"/>
    </source>
</evidence>
<organism evidence="5 6">
    <name type="scientific">Sarcina ventriculi</name>
    <name type="common">Clostridium ventriculi</name>
    <dbReference type="NCBI Taxonomy" id="1267"/>
    <lineage>
        <taxon>Bacteria</taxon>
        <taxon>Bacillati</taxon>
        <taxon>Bacillota</taxon>
        <taxon>Clostridia</taxon>
        <taxon>Eubacteriales</taxon>
        <taxon>Clostridiaceae</taxon>
        <taxon>Sarcina</taxon>
    </lineage>
</organism>
<accession>A0ABM9UQJ7</accession>
<sequence length="147" mass="17434">MGLNERIKLSKWADILSNNFQAYVNLKLKPYDLKFAEFICLLNLYENDGSHQDFIIKRKYTDKSAITRTLQSLEKKGFVRREKSEEDKRINCVYLTEKALDYKEELDKIIDEWEEFLNDCIPRDEYNKIATALEDITIKVLTKLGKK</sequence>
<dbReference type="EMBL" id="CYZR01000004">
    <property type="protein sequence ID" value="CUN92592.1"/>
    <property type="molecule type" value="Genomic_DNA"/>
</dbReference>
<protein>
    <submittedName>
        <fullName evidence="5">Salmolysin</fullName>
    </submittedName>
</protein>
<comment type="caution">
    <text evidence="5">The sequence shown here is derived from an EMBL/GenBank/DDBJ whole genome shotgun (WGS) entry which is preliminary data.</text>
</comment>
<dbReference type="Proteomes" id="UP000095488">
    <property type="component" value="Unassembled WGS sequence"/>
</dbReference>
<name>A0ABM9UQJ7_SARVE</name>
<dbReference type="RefSeq" id="WP_055259057.1">
    <property type="nucleotide sequence ID" value="NZ_CABIXL010000004.1"/>
</dbReference>
<evidence type="ECO:0000313" key="6">
    <source>
        <dbReference type="Proteomes" id="UP000095488"/>
    </source>
</evidence>
<dbReference type="PROSITE" id="PS01117">
    <property type="entry name" value="HTH_MARR_1"/>
    <property type="match status" value="1"/>
</dbReference>
<keyword evidence="2" id="KW-0238">DNA-binding</keyword>
<keyword evidence="1" id="KW-0805">Transcription regulation</keyword>
<dbReference type="InterPro" id="IPR036388">
    <property type="entry name" value="WH-like_DNA-bd_sf"/>
</dbReference>
<keyword evidence="3" id="KW-0804">Transcription</keyword>
<evidence type="ECO:0000256" key="2">
    <source>
        <dbReference type="ARBA" id="ARBA00023125"/>
    </source>
</evidence>
<gene>
    <name evidence="5" type="primary">slyA</name>
    <name evidence="5" type="ORF">ERS852473_01447</name>
</gene>
<proteinExistence type="predicted"/>
<reference evidence="5 6" key="1">
    <citation type="submission" date="2015-09" db="EMBL/GenBank/DDBJ databases">
        <authorList>
            <consortium name="Pathogen Informatics"/>
        </authorList>
    </citation>
    <scope>NUCLEOTIDE SEQUENCE [LARGE SCALE GENOMIC DNA]</scope>
    <source>
        <strain evidence="5 6">2789STDY5834858</strain>
    </source>
</reference>
<evidence type="ECO:0000313" key="5">
    <source>
        <dbReference type="EMBL" id="CUN92592.1"/>
    </source>
</evidence>